<dbReference type="GO" id="GO:0098542">
    <property type="term" value="P:defense response to other organism"/>
    <property type="evidence" value="ECO:0007669"/>
    <property type="project" value="TreeGrafter"/>
</dbReference>
<dbReference type="FunFam" id="1.10.10.10:FF:000322">
    <property type="entry name" value="Probable disease resistance protein At1g63360"/>
    <property type="match status" value="1"/>
</dbReference>
<evidence type="ECO:0000256" key="4">
    <source>
        <dbReference type="ARBA" id="ARBA00022741"/>
    </source>
</evidence>
<dbReference type="PANTHER" id="PTHR23155:SF1193">
    <property type="entry name" value="DISEASE RESISTANCE PROTEIN RPP13-RELATED"/>
    <property type="match status" value="1"/>
</dbReference>
<dbReference type="SUPFAM" id="SSF52540">
    <property type="entry name" value="P-loop containing nucleoside triphosphate hydrolases"/>
    <property type="match status" value="1"/>
</dbReference>
<keyword evidence="2" id="KW-0433">Leucine-rich repeat</keyword>
<evidence type="ECO:0000256" key="5">
    <source>
        <dbReference type="ARBA" id="ARBA00022821"/>
    </source>
</evidence>
<dbReference type="InterPro" id="IPR032675">
    <property type="entry name" value="LRR_dom_sf"/>
</dbReference>
<organism evidence="8 9">
    <name type="scientific">Handroanthus impetiginosus</name>
    <dbReference type="NCBI Taxonomy" id="429701"/>
    <lineage>
        <taxon>Eukaryota</taxon>
        <taxon>Viridiplantae</taxon>
        <taxon>Streptophyta</taxon>
        <taxon>Embryophyta</taxon>
        <taxon>Tracheophyta</taxon>
        <taxon>Spermatophyta</taxon>
        <taxon>Magnoliopsida</taxon>
        <taxon>eudicotyledons</taxon>
        <taxon>Gunneridae</taxon>
        <taxon>Pentapetalae</taxon>
        <taxon>asterids</taxon>
        <taxon>lamiids</taxon>
        <taxon>Lamiales</taxon>
        <taxon>Bignoniaceae</taxon>
        <taxon>Crescentiina</taxon>
        <taxon>Tabebuia alliance</taxon>
        <taxon>Handroanthus</taxon>
    </lineage>
</organism>
<dbReference type="Gene3D" id="1.10.8.430">
    <property type="entry name" value="Helical domain of apoptotic protease-activating factors"/>
    <property type="match status" value="1"/>
</dbReference>
<keyword evidence="3" id="KW-0677">Repeat</keyword>
<evidence type="ECO:0000259" key="7">
    <source>
        <dbReference type="SMART" id="SM00382"/>
    </source>
</evidence>
<evidence type="ECO:0000313" key="8">
    <source>
        <dbReference type="EMBL" id="PIN17972.1"/>
    </source>
</evidence>
<evidence type="ECO:0000256" key="1">
    <source>
        <dbReference type="ARBA" id="ARBA00008894"/>
    </source>
</evidence>
<dbReference type="GO" id="GO:0043531">
    <property type="term" value="F:ADP binding"/>
    <property type="evidence" value="ECO:0007669"/>
    <property type="project" value="InterPro"/>
</dbReference>
<dbReference type="PANTHER" id="PTHR23155">
    <property type="entry name" value="DISEASE RESISTANCE PROTEIN RP"/>
    <property type="match status" value="1"/>
</dbReference>
<dbReference type="InterPro" id="IPR055414">
    <property type="entry name" value="LRR_R13L4/SHOC2-like"/>
</dbReference>
<comment type="similarity">
    <text evidence="1">Belongs to the disease resistance NB-LRR family.</text>
</comment>
<dbReference type="Proteomes" id="UP000231279">
    <property type="component" value="Unassembled WGS sequence"/>
</dbReference>
<reference evidence="9" key="1">
    <citation type="journal article" date="2018" name="Gigascience">
        <title>Genome assembly of the Pink Ipe (Handroanthus impetiginosus, Bignoniaceae), a highly valued, ecologically keystone Neotropical timber forest tree.</title>
        <authorList>
            <person name="Silva-Junior O.B."/>
            <person name="Grattapaglia D."/>
            <person name="Novaes E."/>
            <person name="Collevatti R.G."/>
        </authorList>
    </citation>
    <scope>NUCLEOTIDE SEQUENCE [LARGE SCALE GENOMIC DNA]</scope>
    <source>
        <strain evidence="9">cv. UFG-1</strain>
    </source>
</reference>
<dbReference type="InterPro" id="IPR027417">
    <property type="entry name" value="P-loop_NTPase"/>
</dbReference>
<dbReference type="PRINTS" id="PR00364">
    <property type="entry name" value="DISEASERSIST"/>
</dbReference>
<dbReference type="SMART" id="SM00382">
    <property type="entry name" value="AAA"/>
    <property type="match status" value="1"/>
</dbReference>
<dbReference type="InterPro" id="IPR042197">
    <property type="entry name" value="Apaf_helical"/>
</dbReference>
<dbReference type="EMBL" id="NKXS01001563">
    <property type="protein sequence ID" value="PIN17972.1"/>
    <property type="molecule type" value="Genomic_DNA"/>
</dbReference>
<dbReference type="OrthoDB" id="646178at2759"/>
<evidence type="ECO:0000256" key="3">
    <source>
        <dbReference type="ARBA" id="ARBA00022737"/>
    </source>
</evidence>
<evidence type="ECO:0000256" key="6">
    <source>
        <dbReference type="ARBA" id="ARBA00022840"/>
    </source>
</evidence>
<dbReference type="Pfam" id="PF23559">
    <property type="entry name" value="WHD_DRP"/>
    <property type="match status" value="1"/>
</dbReference>
<keyword evidence="6" id="KW-0067">ATP-binding</keyword>
<keyword evidence="4" id="KW-0547">Nucleotide-binding</keyword>
<evidence type="ECO:0000256" key="2">
    <source>
        <dbReference type="ARBA" id="ARBA00022614"/>
    </source>
</evidence>
<name>A0A2G9HKB2_9LAMI</name>
<comment type="caution">
    <text evidence="8">The sequence shown here is derived from an EMBL/GenBank/DDBJ whole genome shotgun (WGS) entry which is preliminary data.</text>
</comment>
<dbReference type="Pfam" id="PF00931">
    <property type="entry name" value="NB-ARC"/>
    <property type="match status" value="1"/>
</dbReference>
<dbReference type="Gene3D" id="1.10.10.10">
    <property type="entry name" value="Winged helix-like DNA-binding domain superfamily/Winged helix DNA-binding domain"/>
    <property type="match status" value="1"/>
</dbReference>
<dbReference type="InterPro" id="IPR003593">
    <property type="entry name" value="AAA+_ATPase"/>
</dbReference>
<dbReference type="InterPro" id="IPR036388">
    <property type="entry name" value="WH-like_DNA-bd_sf"/>
</dbReference>
<evidence type="ECO:0000313" key="9">
    <source>
        <dbReference type="Proteomes" id="UP000231279"/>
    </source>
</evidence>
<dbReference type="InterPro" id="IPR044974">
    <property type="entry name" value="Disease_R_plants"/>
</dbReference>
<dbReference type="STRING" id="429701.A0A2G9HKB2"/>
<gene>
    <name evidence="8" type="ORF">CDL12_09356</name>
</gene>
<dbReference type="GO" id="GO:0005524">
    <property type="term" value="F:ATP binding"/>
    <property type="evidence" value="ECO:0007669"/>
    <property type="project" value="UniProtKB-KW"/>
</dbReference>
<feature type="domain" description="AAA+ ATPase" evidence="7">
    <location>
        <begin position="22"/>
        <end position="168"/>
    </location>
</feature>
<sequence>MTLGFQDEVEILTKYLNEASEELEVISILGMPGTGKTTLARKIYRDSRIRYDYLFHTVMTSKWVESLLWVHMSQEHSLKDIHVTILNKLIRQDMSSKTNDELAQMIYQWLEKLKFLLILDEVWTVEAWKEIQSALPKSNRKSKVLIISRHETVAWHASCKTVPHRLRLLTPEESWDLLQLEVFGKSGECPSELEEIGETITKQCGGLRLGIAVVGGILVDKFSTVNDTKNEWEKASDSLKTCINDDPLKRIAKIISLSYGRLPNGLRDCFLHLGMFPEDFEIPVWRLICLWVAEGFIKQKPGKSLEEVAKENLKELTARNLVMVDKRNPEGEVKTCRIHEIIREFCKTEAAYVDENLFREIRKLKEGVVEPHFSEMTKSCRLCIHSCVVGFLCRKPKSSYVRSFCCFSEEVITLPPECISPGSEAFNSLEVFDVYAIKFQRFPRIAQLVHLQYIALRGDSFKLLPKAISNLRNLQTIIIDTWSHMFEIKADISKMAQLRHLKCREAIILKKGIGCTKEVFDKAPKLKTLGISGRLAPLLNTTFLKELRYLKKLKLNNDVFLHIESLPGLPRWDTFPPNLRTLTLSHTFLNWNHMTTLGMLKKPEALKLKDYAFTGDCWDAVGGGFCSLESLYISCMDLQDWTVSDDAFPKLRCLLLKHCKNLKAVPFGLVKTIQTLNVEHGTKSAVASTRKIEHAKQQMQGEDGVEKRWIQACEFASVEVDMWVATITRCSHTEFQTVFNMSKWNMNQNNVASLQEAEFCMVTECDSM</sequence>
<protein>
    <submittedName>
        <fullName evidence="8">Apoptotic ATPase</fullName>
    </submittedName>
</protein>
<dbReference type="SUPFAM" id="SSF52058">
    <property type="entry name" value="L domain-like"/>
    <property type="match status" value="1"/>
</dbReference>
<dbReference type="AlphaFoldDB" id="A0A2G9HKB2"/>
<keyword evidence="9" id="KW-1185">Reference proteome</keyword>
<keyword evidence="5" id="KW-0611">Plant defense</keyword>
<dbReference type="Gene3D" id="3.80.10.10">
    <property type="entry name" value="Ribonuclease Inhibitor"/>
    <property type="match status" value="1"/>
</dbReference>
<dbReference type="InterPro" id="IPR002182">
    <property type="entry name" value="NB-ARC"/>
</dbReference>
<proteinExistence type="inferred from homology"/>
<dbReference type="Gene3D" id="3.40.50.300">
    <property type="entry name" value="P-loop containing nucleotide triphosphate hydrolases"/>
    <property type="match status" value="1"/>
</dbReference>
<dbReference type="Pfam" id="PF23598">
    <property type="entry name" value="LRR_14"/>
    <property type="match status" value="1"/>
</dbReference>
<accession>A0A2G9HKB2</accession>
<dbReference type="InterPro" id="IPR058922">
    <property type="entry name" value="WHD_DRP"/>
</dbReference>